<protein>
    <submittedName>
        <fullName evidence="2">Uncharacterized protein</fullName>
    </submittedName>
</protein>
<sequence>MNRPTSELYRLSDQGFNAVVAAYELEWQNTLDILQGEILRQAAPIRRLEEETERLRAQEVENAHIREAMEVENAQLHEAMMQREHQAQAEIEELRAKLHTALAVGAKAAREEGGYEDLYCLCYSMVVEVMVCHPHFIDVQNPIAKAIVCPEFTQTDAADVLFKDLSSGFNVEEMGQIYAIINSRFCEQLEDGPADCYLAAVCLDPHIAILHNPLSLKIKIPPIPSTAAPDILTSPTYVRVLKYLKIVIEAEFNSQHHSALKGKQLSMFMKLL</sequence>
<proteinExistence type="predicted"/>
<dbReference type="Proteomes" id="UP001195769">
    <property type="component" value="Unassembled WGS sequence"/>
</dbReference>
<dbReference type="EMBL" id="JABBWK010000079">
    <property type="protein sequence ID" value="KAG1894483.1"/>
    <property type="molecule type" value="Genomic_DNA"/>
</dbReference>
<organism evidence="2 3">
    <name type="scientific">Suillus fuscotomentosus</name>
    <dbReference type="NCBI Taxonomy" id="1912939"/>
    <lineage>
        <taxon>Eukaryota</taxon>
        <taxon>Fungi</taxon>
        <taxon>Dikarya</taxon>
        <taxon>Basidiomycota</taxon>
        <taxon>Agaricomycotina</taxon>
        <taxon>Agaricomycetes</taxon>
        <taxon>Agaricomycetidae</taxon>
        <taxon>Boletales</taxon>
        <taxon>Suillineae</taxon>
        <taxon>Suillaceae</taxon>
        <taxon>Suillus</taxon>
    </lineage>
</organism>
<keyword evidence="3" id="KW-1185">Reference proteome</keyword>
<reference evidence="2" key="1">
    <citation type="journal article" date="2020" name="New Phytol.">
        <title>Comparative genomics reveals dynamic genome evolution in host specialist ectomycorrhizal fungi.</title>
        <authorList>
            <person name="Lofgren L.A."/>
            <person name="Nguyen N.H."/>
            <person name="Vilgalys R."/>
            <person name="Ruytinx J."/>
            <person name="Liao H.L."/>
            <person name="Branco S."/>
            <person name="Kuo A."/>
            <person name="LaButti K."/>
            <person name="Lipzen A."/>
            <person name="Andreopoulos W."/>
            <person name="Pangilinan J."/>
            <person name="Riley R."/>
            <person name="Hundley H."/>
            <person name="Na H."/>
            <person name="Barry K."/>
            <person name="Grigoriev I.V."/>
            <person name="Stajich J.E."/>
            <person name="Kennedy P.G."/>
        </authorList>
    </citation>
    <scope>NUCLEOTIDE SEQUENCE</scope>
    <source>
        <strain evidence="2">FC203</strain>
    </source>
</reference>
<dbReference type="RefSeq" id="XP_041220059.1">
    <property type="nucleotide sequence ID" value="XM_041377525.1"/>
</dbReference>
<accession>A0AAD4DXL5</accession>
<dbReference type="AlphaFoldDB" id="A0AAD4DXL5"/>
<gene>
    <name evidence="2" type="ORF">F5891DRAFT_984984</name>
</gene>
<feature type="coiled-coil region" evidence="1">
    <location>
        <begin position="48"/>
        <end position="104"/>
    </location>
</feature>
<name>A0AAD4DXL5_9AGAM</name>
<evidence type="ECO:0000313" key="3">
    <source>
        <dbReference type="Proteomes" id="UP001195769"/>
    </source>
</evidence>
<keyword evidence="1" id="KW-0175">Coiled coil</keyword>
<comment type="caution">
    <text evidence="2">The sequence shown here is derived from an EMBL/GenBank/DDBJ whole genome shotgun (WGS) entry which is preliminary data.</text>
</comment>
<evidence type="ECO:0000256" key="1">
    <source>
        <dbReference type="SAM" id="Coils"/>
    </source>
</evidence>
<dbReference type="GeneID" id="64671823"/>
<evidence type="ECO:0000313" key="2">
    <source>
        <dbReference type="EMBL" id="KAG1894483.1"/>
    </source>
</evidence>